<evidence type="ECO:0000256" key="3">
    <source>
        <dbReference type="ARBA" id="ARBA00022475"/>
    </source>
</evidence>
<dbReference type="EMBL" id="BPVZ01000086">
    <property type="protein sequence ID" value="GKV30349.1"/>
    <property type="molecule type" value="Genomic_DNA"/>
</dbReference>
<keyword evidence="3" id="KW-1003">Cell membrane</keyword>
<evidence type="ECO:0000256" key="6">
    <source>
        <dbReference type="ARBA" id="ARBA00022729"/>
    </source>
</evidence>
<evidence type="ECO:0000313" key="16">
    <source>
        <dbReference type="Proteomes" id="UP001054252"/>
    </source>
</evidence>
<dbReference type="PANTHER" id="PTHR48063:SF101">
    <property type="entry name" value="LRR RECEPTOR-LIKE SERINE_THREONINE-PROTEIN KINASE FLS2"/>
    <property type="match status" value="1"/>
</dbReference>
<evidence type="ECO:0000256" key="5">
    <source>
        <dbReference type="ARBA" id="ARBA00022692"/>
    </source>
</evidence>
<reference evidence="15 16" key="1">
    <citation type="journal article" date="2021" name="Commun. Biol.">
        <title>The genome of Shorea leprosula (Dipterocarpaceae) highlights the ecological relevance of drought in aseasonal tropical rainforests.</title>
        <authorList>
            <person name="Ng K.K.S."/>
            <person name="Kobayashi M.J."/>
            <person name="Fawcett J.A."/>
            <person name="Hatakeyama M."/>
            <person name="Paape T."/>
            <person name="Ng C.H."/>
            <person name="Ang C.C."/>
            <person name="Tnah L.H."/>
            <person name="Lee C.T."/>
            <person name="Nishiyama T."/>
            <person name="Sese J."/>
            <person name="O'Brien M.J."/>
            <person name="Copetti D."/>
            <person name="Mohd Noor M.I."/>
            <person name="Ong R.C."/>
            <person name="Putra M."/>
            <person name="Sireger I.Z."/>
            <person name="Indrioko S."/>
            <person name="Kosugi Y."/>
            <person name="Izuno A."/>
            <person name="Isagi Y."/>
            <person name="Lee S.L."/>
            <person name="Shimizu K.K."/>
        </authorList>
    </citation>
    <scope>NUCLEOTIDE SEQUENCE [LARGE SCALE GENOMIC DNA]</scope>
    <source>
        <strain evidence="15">214</strain>
    </source>
</reference>
<dbReference type="Pfam" id="PF13516">
    <property type="entry name" value="LRR_6"/>
    <property type="match status" value="1"/>
</dbReference>
<dbReference type="FunFam" id="3.80.10.10:FF:000111">
    <property type="entry name" value="LRR receptor-like serine/threonine-protein kinase ERECTA"/>
    <property type="match status" value="1"/>
</dbReference>
<keyword evidence="7" id="KW-0677">Repeat</keyword>
<dbReference type="SUPFAM" id="SSF52047">
    <property type="entry name" value="RNI-like"/>
    <property type="match status" value="2"/>
</dbReference>
<dbReference type="Gene3D" id="3.80.10.10">
    <property type="entry name" value="Ribonuclease Inhibitor"/>
    <property type="match status" value="4"/>
</dbReference>
<keyword evidence="11" id="KW-0325">Glycoprotein</keyword>
<comment type="similarity">
    <text evidence="2">Belongs to the RLP family.</text>
</comment>
<feature type="domain" description="Leucine-rich repeat-containing N-terminal plant-type" evidence="14">
    <location>
        <begin position="41"/>
        <end position="81"/>
    </location>
</feature>
<name>A0AAV5KZM7_9ROSI</name>
<keyword evidence="8" id="KW-1133">Transmembrane helix</keyword>
<protein>
    <recommendedName>
        <fullName evidence="14">Leucine-rich repeat-containing N-terminal plant-type domain-containing protein</fullName>
    </recommendedName>
</protein>
<keyword evidence="9" id="KW-0472">Membrane</keyword>
<evidence type="ECO:0000256" key="12">
    <source>
        <dbReference type="SAM" id="MobiDB-lite"/>
    </source>
</evidence>
<proteinExistence type="inferred from homology"/>
<evidence type="ECO:0000256" key="11">
    <source>
        <dbReference type="ARBA" id="ARBA00023180"/>
    </source>
</evidence>
<evidence type="ECO:0000256" key="13">
    <source>
        <dbReference type="SAM" id="SignalP"/>
    </source>
</evidence>
<dbReference type="InterPro" id="IPR003591">
    <property type="entry name" value="Leu-rich_rpt_typical-subtyp"/>
</dbReference>
<sequence>MKILGGRFLQILFALLILLRIQTSMGFYSTMAGDEVRCIERERQALLAFKQGLVDKSDRLSSWGSEEEKKECCEWEGVQCSNTTGHVIALDLGFHGLYSRGNLSASLFELQHLTYLNLSWNDFNLGRILESITSLNKIQYLDLRYCNLGGFLPTQLGNLTSLKHLDLSGNKFNIENLEWLSLFSCLQYLDLSKRDLNMVDNYWLQVIKLSRLTELSLNERNLRDVIIPLSIPMINTSTFLAYLDLSFNNLTASTFQWLLSKFNKSLVDLYLSGNQFQGLIPESLGHMTYLETLDLSDNQFEGEIPKSFGNLCKLRYLDLSHNNLDQMLSELIGNFSGCLQLSLEYLVLDGNKIKGPLPNVIKNFSSLQWLSLNNNQLSGALPKSIGLLSKLVQLEMFSNSFNGVITEAHFSTLSKLRYLDMSFNHLSINFSCDWIPPFQLDYIILTSCKLGPKFPSWLKTQREFSYLDISSSGILDSIPKWFWNLSSTAFHVNLSSNQIYGILSNLSTKFSGSFGIGIDLSKNKLEGPLPVFPHNLTSIILSENMFSGSISSLCTITGGKLSFVDVSNNQLFGKLPDCMTQWTSLVILNLANNHLFGKIPSSIGSMSLLESLSLQNNNFSGEIPSSLANCSALQFLDLSDNSFSGIIPAWIGERLSSLTFLLLRSNNFSGDIPLQLCWLRNIMLLDLSNNNLSGSIPWCLQNLTALAQKESSARDHSFADSYLKAGGYYSGSYADKSSVIWKGLERDYWNGNLKNLRIIDLSSNKLTGGIPVHVSILFELVQLNLSRNQLIGRIPADIGQMKQLESLDLSQNQLSGHLPWSMSQLNFLSTLNLSYNNFSGRIPLGAQIQTFDASAFVGNPSLCGLPLTPTCPGDEKSKSKPTDSGGKDNQEDRAEFWKSFKSGMELGAAIGFVGVVAVKFDHPWKHICILFYNNLRVRLRNLKDCLYLLVAAVGLRLREHVSRLGRKLKLFERSVSS</sequence>
<dbReference type="GO" id="GO:0005886">
    <property type="term" value="C:plasma membrane"/>
    <property type="evidence" value="ECO:0007669"/>
    <property type="project" value="UniProtKB-SubCell"/>
</dbReference>
<dbReference type="SMART" id="SM00369">
    <property type="entry name" value="LRR_TYP"/>
    <property type="match status" value="11"/>
</dbReference>
<dbReference type="Pfam" id="PF08263">
    <property type="entry name" value="LRRNT_2"/>
    <property type="match status" value="1"/>
</dbReference>
<dbReference type="PRINTS" id="PR00019">
    <property type="entry name" value="LEURICHRPT"/>
</dbReference>
<feature type="compositionally biased region" description="Basic and acidic residues" evidence="12">
    <location>
        <begin position="873"/>
        <end position="890"/>
    </location>
</feature>
<comment type="subcellular location">
    <subcellularLocation>
        <location evidence="1">Cell membrane</location>
        <topology evidence="1">Single-pass type I membrane protein</topology>
    </subcellularLocation>
</comment>
<evidence type="ECO:0000256" key="4">
    <source>
        <dbReference type="ARBA" id="ARBA00022614"/>
    </source>
</evidence>
<keyword evidence="6 13" id="KW-0732">Signal</keyword>
<accession>A0AAV5KZM7</accession>
<evidence type="ECO:0000256" key="8">
    <source>
        <dbReference type="ARBA" id="ARBA00022989"/>
    </source>
</evidence>
<evidence type="ECO:0000256" key="10">
    <source>
        <dbReference type="ARBA" id="ARBA00023170"/>
    </source>
</evidence>
<dbReference type="Proteomes" id="UP001054252">
    <property type="component" value="Unassembled WGS sequence"/>
</dbReference>
<evidence type="ECO:0000256" key="2">
    <source>
        <dbReference type="ARBA" id="ARBA00009592"/>
    </source>
</evidence>
<dbReference type="FunFam" id="3.80.10.10:FF:001678">
    <property type="entry name" value="Calmodulin-binding receptor kinase CaMRLK"/>
    <property type="match status" value="1"/>
</dbReference>
<dbReference type="PROSITE" id="PS51450">
    <property type="entry name" value="LRR"/>
    <property type="match status" value="2"/>
</dbReference>
<evidence type="ECO:0000256" key="9">
    <source>
        <dbReference type="ARBA" id="ARBA00023136"/>
    </source>
</evidence>
<dbReference type="FunFam" id="3.80.10.10:FF:001347">
    <property type="entry name" value="LRR receptor-like serine/threonine-protein kinase GSO2"/>
    <property type="match status" value="1"/>
</dbReference>
<evidence type="ECO:0000313" key="15">
    <source>
        <dbReference type="EMBL" id="GKV30349.1"/>
    </source>
</evidence>
<evidence type="ECO:0000259" key="14">
    <source>
        <dbReference type="Pfam" id="PF08263"/>
    </source>
</evidence>
<evidence type="ECO:0000256" key="1">
    <source>
        <dbReference type="ARBA" id="ARBA00004251"/>
    </source>
</evidence>
<dbReference type="AlphaFoldDB" id="A0AAV5KZM7"/>
<dbReference type="InterPro" id="IPR032675">
    <property type="entry name" value="LRR_dom_sf"/>
</dbReference>
<dbReference type="InterPro" id="IPR001611">
    <property type="entry name" value="Leu-rich_rpt"/>
</dbReference>
<feature type="signal peptide" evidence="13">
    <location>
        <begin position="1"/>
        <end position="26"/>
    </location>
</feature>
<keyword evidence="4" id="KW-0433">Leucine-rich repeat</keyword>
<feature type="region of interest" description="Disordered" evidence="12">
    <location>
        <begin position="869"/>
        <end position="890"/>
    </location>
</feature>
<dbReference type="FunFam" id="3.80.10.10:FF:000095">
    <property type="entry name" value="LRR receptor-like serine/threonine-protein kinase GSO1"/>
    <property type="match status" value="1"/>
</dbReference>
<feature type="chain" id="PRO_5043383257" description="Leucine-rich repeat-containing N-terminal plant-type domain-containing protein" evidence="13">
    <location>
        <begin position="27"/>
        <end position="977"/>
    </location>
</feature>
<evidence type="ECO:0000256" key="7">
    <source>
        <dbReference type="ARBA" id="ARBA00022737"/>
    </source>
</evidence>
<gene>
    <name evidence="15" type="ORF">SLEP1_g39166</name>
</gene>
<keyword evidence="10" id="KW-0675">Receptor</keyword>
<organism evidence="15 16">
    <name type="scientific">Rubroshorea leprosula</name>
    <dbReference type="NCBI Taxonomy" id="152421"/>
    <lineage>
        <taxon>Eukaryota</taxon>
        <taxon>Viridiplantae</taxon>
        <taxon>Streptophyta</taxon>
        <taxon>Embryophyta</taxon>
        <taxon>Tracheophyta</taxon>
        <taxon>Spermatophyta</taxon>
        <taxon>Magnoliopsida</taxon>
        <taxon>eudicotyledons</taxon>
        <taxon>Gunneridae</taxon>
        <taxon>Pentapetalae</taxon>
        <taxon>rosids</taxon>
        <taxon>malvids</taxon>
        <taxon>Malvales</taxon>
        <taxon>Dipterocarpaceae</taxon>
        <taxon>Rubroshorea</taxon>
    </lineage>
</organism>
<comment type="caution">
    <text evidence="15">The sequence shown here is derived from an EMBL/GenBank/DDBJ whole genome shotgun (WGS) entry which is preliminary data.</text>
</comment>
<dbReference type="InterPro" id="IPR013210">
    <property type="entry name" value="LRR_N_plant-typ"/>
</dbReference>
<dbReference type="Pfam" id="PF00560">
    <property type="entry name" value="LRR_1"/>
    <property type="match status" value="12"/>
</dbReference>
<keyword evidence="5" id="KW-0812">Transmembrane</keyword>
<keyword evidence="16" id="KW-1185">Reference proteome</keyword>
<dbReference type="InterPro" id="IPR046956">
    <property type="entry name" value="RLP23-like"/>
</dbReference>
<dbReference type="Pfam" id="PF13855">
    <property type="entry name" value="LRR_8"/>
    <property type="match status" value="1"/>
</dbReference>
<dbReference type="SMART" id="SM00365">
    <property type="entry name" value="LRR_SD22"/>
    <property type="match status" value="5"/>
</dbReference>
<dbReference type="SUPFAM" id="SSF52058">
    <property type="entry name" value="L domain-like"/>
    <property type="match status" value="1"/>
</dbReference>
<dbReference type="PANTHER" id="PTHR48063">
    <property type="entry name" value="LRR RECEPTOR-LIKE KINASE"/>
    <property type="match status" value="1"/>
</dbReference>